<name>A0ACB9MJG5_BAUVA</name>
<organism evidence="1 2">
    <name type="scientific">Bauhinia variegata</name>
    <name type="common">Purple orchid tree</name>
    <name type="synonym">Phanera variegata</name>
    <dbReference type="NCBI Taxonomy" id="167791"/>
    <lineage>
        <taxon>Eukaryota</taxon>
        <taxon>Viridiplantae</taxon>
        <taxon>Streptophyta</taxon>
        <taxon>Embryophyta</taxon>
        <taxon>Tracheophyta</taxon>
        <taxon>Spermatophyta</taxon>
        <taxon>Magnoliopsida</taxon>
        <taxon>eudicotyledons</taxon>
        <taxon>Gunneridae</taxon>
        <taxon>Pentapetalae</taxon>
        <taxon>rosids</taxon>
        <taxon>fabids</taxon>
        <taxon>Fabales</taxon>
        <taxon>Fabaceae</taxon>
        <taxon>Cercidoideae</taxon>
        <taxon>Cercideae</taxon>
        <taxon>Bauhiniinae</taxon>
        <taxon>Bauhinia</taxon>
    </lineage>
</organism>
<proteinExistence type="predicted"/>
<comment type="caution">
    <text evidence="1">The sequence shown here is derived from an EMBL/GenBank/DDBJ whole genome shotgun (WGS) entry which is preliminary data.</text>
</comment>
<evidence type="ECO:0000313" key="2">
    <source>
        <dbReference type="Proteomes" id="UP000828941"/>
    </source>
</evidence>
<dbReference type="Proteomes" id="UP000828941">
    <property type="component" value="Chromosome 9"/>
</dbReference>
<dbReference type="EMBL" id="CM039434">
    <property type="protein sequence ID" value="KAI4323762.1"/>
    <property type="molecule type" value="Genomic_DNA"/>
</dbReference>
<keyword evidence="2" id="KW-1185">Reference proteome</keyword>
<reference evidence="1 2" key="1">
    <citation type="journal article" date="2022" name="DNA Res.">
        <title>Chromosomal-level genome assembly of the orchid tree Bauhinia variegata (Leguminosae; Cercidoideae) supports the allotetraploid origin hypothesis of Bauhinia.</title>
        <authorList>
            <person name="Zhong Y."/>
            <person name="Chen Y."/>
            <person name="Zheng D."/>
            <person name="Pang J."/>
            <person name="Liu Y."/>
            <person name="Luo S."/>
            <person name="Meng S."/>
            <person name="Qian L."/>
            <person name="Wei D."/>
            <person name="Dai S."/>
            <person name="Zhou R."/>
        </authorList>
    </citation>
    <scope>NUCLEOTIDE SEQUENCE [LARGE SCALE GENOMIC DNA]</scope>
    <source>
        <strain evidence="1">BV-YZ2020</strain>
    </source>
</reference>
<evidence type="ECO:0000313" key="1">
    <source>
        <dbReference type="EMBL" id="KAI4323762.1"/>
    </source>
</evidence>
<protein>
    <submittedName>
        <fullName evidence="1">Uncharacterized protein</fullName>
    </submittedName>
</protein>
<accession>A0ACB9MJG5</accession>
<sequence length="92" mass="10350">MGFQLPGIRRASFAATQAASKSVEFPNGYLAVYVGEEMKRFLVPISYLNHSSFQELLSQAEEEFGYYHPMGGLTIPCKEEVFLDVTSSLHRQ</sequence>
<gene>
    <name evidence="1" type="ORF">L6164_023343</name>
</gene>